<dbReference type="FunFam" id="1.10.10.10:FF:000186">
    <property type="entry name" value="AsnC family transcriptional regulator"/>
    <property type="match status" value="1"/>
</dbReference>
<dbReference type="AlphaFoldDB" id="A0AA45R1G8"/>
<reference evidence="5" key="1">
    <citation type="submission" date="2021-04" db="EMBL/GenBank/DDBJ databases">
        <title>Genomic sequence of Actinosynnema pretiosum subsp. pretiosum ATCC 31280 (C-14919).</title>
        <authorList>
            <person name="Bai L."/>
            <person name="Wang X."/>
            <person name="Xiao Y."/>
        </authorList>
    </citation>
    <scope>NUCLEOTIDE SEQUENCE</scope>
    <source>
        <strain evidence="5">ATCC 31280</strain>
    </source>
</reference>
<evidence type="ECO:0000256" key="3">
    <source>
        <dbReference type="ARBA" id="ARBA00023163"/>
    </source>
</evidence>
<dbReference type="EMBL" id="CP073249">
    <property type="protein sequence ID" value="QUF01684.1"/>
    <property type="molecule type" value="Genomic_DNA"/>
</dbReference>
<dbReference type="PROSITE" id="PS50956">
    <property type="entry name" value="HTH_ASNC_2"/>
    <property type="match status" value="1"/>
</dbReference>
<dbReference type="GO" id="GO:0043200">
    <property type="term" value="P:response to amino acid"/>
    <property type="evidence" value="ECO:0007669"/>
    <property type="project" value="TreeGrafter"/>
</dbReference>
<keyword evidence="3" id="KW-0804">Transcription</keyword>
<dbReference type="SUPFAM" id="SSF54909">
    <property type="entry name" value="Dimeric alpha+beta barrel"/>
    <property type="match status" value="1"/>
</dbReference>
<dbReference type="PANTHER" id="PTHR30154:SF53">
    <property type="entry name" value="HTH-TYPE TRANSCRIPTIONAL REGULATOR LRPC"/>
    <property type="match status" value="1"/>
</dbReference>
<dbReference type="SMART" id="SM00344">
    <property type="entry name" value="HTH_ASNC"/>
    <property type="match status" value="1"/>
</dbReference>
<dbReference type="InterPro" id="IPR019887">
    <property type="entry name" value="Tscrpt_reg_AsnC/Lrp_C"/>
</dbReference>
<evidence type="ECO:0000259" key="4">
    <source>
        <dbReference type="PROSITE" id="PS50956"/>
    </source>
</evidence>
<dbReference type="InterPro" id="IPR011008">
    <property type="entry name" value="Dimeric_a/b-barrel"/>
</dbReference>
<dbReference type="SUPFAM" id="SSF46785">
    <property type="entry name" value="Winged helix' DNA-binding domain"/>
    <property type="match status" value="1"/>
</dbReference>
<keyword evidence="2" id="KW-0238">DNA-binding</keyword>
<name>A0AA45R1G8_9PSEU</name>
<dbReference type="InterPro" id="IPR000485">
    <property type="entry name" value="AsnC-type_HTH_dom"/>
</dbReference>
<dbReference type="InterPro" id="IPR036388">
    <property type="entry name" value="WH-like_DNA-bd_sf"/>
</dbReference>
<dbReference type="Pfam" id="PF13404">
    <property type="entry name" value="HTH_AsnC-type"/>
    <property type="match status" value="1"/>
</dbReference>
<gene>
    <name evidence="5" type="ORF">KCV87_19185</name>
</gene>
<protein>
    <submittedName>
        <fullName evidence="5">Lrp/AsnC family transcriptional regulator</fullName>
    </submittedName>
</protein>
<dbReference type="PANTHER" id="PTHR30154">
    <property type="entry name" value="LEUCINE-RESPONSIVE REGULATORY PROTEIN"/>
    <property type="match status" value="1"/>
</dbReference>
<organism evidence="5 6">
    <name type="scientific">Actinosynnema pretiosum subsp. pretiosum</name>
    <dbReference type="NCBI Taxonomy" id="103721"/>
    <lineage>
        <taxon>Bacteria</taxon>
        <taxon>Bacillati</taxon>
        <taxon>Actinomycetota</taxon>
        <taxon>Actinomycetes</taxon>
        <taxon>Pseudonocardiales</taxon>
        <taxon>Pseudonocardiaceae</taxon>
        <taxon>Actinosynnema</taxon>
    </lineage>
</organism>
<dbReference type="Gene3D" id="3.30.70.920">
    <property type="match status" value="1"/>
</dbReference>
<dbReference type="Pfam" id="PF01037">
    <property type="entry name" value="AsnC_trans_reg"/>
    <property type="match status" value="1"/>
</dbReference>
<dbReference type="PRINTS" id="PR00033">
    <property type="entry name" value="HTHASNC"/>
</dbReference>
<dbReference type="InterPro" id="IPR036390">
    <property type="entry name" value="WH_DNA-bd_sf"/>
</dbReference>
<dbReference type="GO" id="GO:0043565">
    <property type="term" value="F:sequence-specific DNA binding"/>
    <property type="evidence" value="ECO:0007669"/>
    <property type="project" value="InterPro"/>
</dbReference>
<keyword evidence="1" id="KW-0805">Transcription regulation</keyword>
<evidence type="ECO:0000313" key="5">
    <source>
        <dbReference type="EMBL" id="QUF01684.1"/>
    </source>
</evidence>
<dbReference type="InterPro" id="IPR011991">
    <property type="entry name" value="ArsR-like_HTH"/>
</dbReference>
<dbReference type="CDD" id="cd00090">
    <property type="entry name" value="HTH_ARSR"/>
    <property type="match status" value="1"/>
</dbReference>
<evidence type="ECO:0000256" key="2">
    <source>
        <dbReference type="ARBA" id="ARBA00023125"/>
    </source>
</evidence>
<proteinExistence type="predicted"/>
<accession>A0AA45R1G8</accession>
<dbReference type="InterPro" id="IPR019885">
    <property type="entry name" value="Tscrpt_reg_HTH_AsnC-type_CS"/>
</dbReference>
<evidence type="ECO:0000256" key="1">
    <source>
        <dbReference type="ARBA" id="ARBA00023015"/>
    </source>
</evidence>
<evidence type="ECO:0000313" key="6">
    <source>
        <dbReference type="Proteomes" id="UP000677152"/>
    </source>
</evidence>
<dbReference type="InterPro" id="IPR019888">
    <property type="entry name" value="Tscrpt_reg_AsnC-like"/>
</dbReference>
<sequence length="173" mass="18639">MGVDRPPPGFFSGSESVRRASLSFVRTDLDAVDWALVDALQADARLSYNELARKVGVSPPTVAQRVRRLENAGVITGYRAVVDPTAVGRSVIALVRMKCYGPRCITVHPELLDDCPEVVEVVRLTGDICSVVKVVTTSVSELERLLVRLGGHGETSSAMVLSTPIPWRPLTAG</sequence>
<dbReference type="Gene3D" id="1.10.10.10">
    <property type="entry name" value="Winged helix-like DNA-binding domain superfamily/Winged helix DNA-binding domain"/>
    <property type="match status" value="1"/>
</dbReference>
<dbReference type="GO" id="GO:0005829">
    <property type="term" value="C:cytosol"/>
    <property type="evidence" value="ECO:0007669"/>
    <property type="project" value="TreeGrafter"/>
</dbReference>
<dbReference type="PROSITE" id="PS00519">
    <property type="entry name" value="HTH_ASNC_1"/>
    <property type="match status" value="1"/>
</dbReference>
<feature type="domain" description="HTH asnC-type" evidence="4">
    <location>
        <begin position="29"/>
        <end position="90"/>
    </location>
</feature>
<dbReference type="Proteomes" id="UP000677152">
    <property type="component" value="Chromosome"/>
</dbReference>